<dbReference type="EMBL" id="JBDFQZ010000012">
    <property type="protein sequence ID" value="KAK9671729.1"/>
    <property type="molecule type" value="Genomic_DNA"/>
</dbReference>
<name>A0AAW1H533_SAPOF</name>
<sequence length="66" mass="7319">MLIGSFIVLNTGFRKITRALKRLADEDAKAAIVISVTEVTQTEEVAELSKQIKEKLHQADQLVCCC</sequence>
<accession>A0AAW1H533</accession>
<evidence type="ECO:0000313" key="1">
    <source>
        <dbReference type="EMBL" id="KAK9671729.1"/>
    </source>
</evidence>
<evidence type="ECO:0000313" key="2">
    <source>
        <dbReference type="Proteomes" id="UP001443914"/>
    </source>
</evidence>
<gene>
    <name evidence="1" type="ORF">RND81_12G050900</name>
</gene>
<organism evidence="1 2">
    <name type="scientific">Saponaria officinalis</name>
    <name type="common">Common soapwort</name>
    <name type="synonym">Lychnis saponaria</name>
    <dbReference type="NCBI Taxonomy" id="3572"/>
    <lineage>
        <taxon>Eukaryota</taxon>
        <taxon>Viridiplantae</taxon>
        <taxon>Streptophyta</taxon>
        <taxon>Embryophyta</taxon>
        <taxon>Tracheophyta</taxon>
        <taxon>Spermatophyta</taxon>
        <taxon>Magnoliopsida</taxon>
        <taxon>eudicotyledons</taxon>
        <taxon>Gunneridae</taxon>
        <taxon>Pentapetalae</taxon>
        <taxon>Caryophyllales</taxon>
        <taxon>Caryophyllaceae</taxon>
        <taxon>Caryophylleae</taxon>
        <taxon>Saponaria</taxon>
    </lineage>
</organism>
<dbReference type="AlphaFoldDB" id="A0AAW1H533"/>
<dbReference type="Proteomes" id="UP001443914">
    <property type="component" value="Unassembled WGS sequence"/>
</dbReference>
<reference evidence="1" key="1">
    <citation type="submission" date="2024-03" db="EMBL/GenBank/DDBJ databases">
        <title>WGS assembly of Saponaria officinalis var. Norfolk2.</title>
        <authorList>
            <person name="Jenkins J."/>
            <person name="Shu S."/>
            <person name="Grimwood J."/>
            <person name="Barry K."/>
            <person name="Goodstein D."/>
            <person name="Schmutz J."/>
            <person name="Leebens-Mack J."/>
            <person name="Osbourn A."/>
        </authorList>
    </citation>
    <scope>NUCLEOTIDE SEQUENCE [LARGE SCALE GENOMIC DNA]</scope>
    <source>
        <strain evidence="1">JIC</strain>
    </source>
</reference>
<keyword evidence="2" id="KW-1185">Reference proteome</keyword>
<comment type="caution">
    <text evidence="1">The sequence shown here is derived from an EMBL/GenBank/DDBJ whole genome shotgun (WGS) entry which is preliminary data.</text>
</comment>
<protein>
    <submittedName>
        <fullName evidence="1">Uncharacterized protein</fullName>
    </submittedName>
</protein>
<proteinExistence type="predicted"/>